<evidence type="ECO:0000259" key="1">
    <source>
        <dbReference type="Pfam" id="PF13649"/>
    </source>
</evidence>
<feature type="domain" description="Methyltransferase" evidence="1">
    <location>
        <begin position="36"/>
        <end position="132"/>
    </location>
</feature>
<reference evidence="3" key="1">
    <citation type="submission" date="2025-08" db="UniProtKB">
        <authorList>
            <consortium name="RefSeq"/>
        </authorList>
    </citation>
    <scope>IDENTIFICATION</scope>
    <source>
        <tissue evidence="3">Gonad</tissue>
    </source>
</reference>
<dbReference type="Pfam" id="PF13649">
    <property type="entry name" value="Methyltransf_25"/>
    <property type="match status" value="1"/>
</dbReference>
<evidence type="ECO:0000313" key="2">
    <source>
        <dbReference type="Proteomes" id="UP000515135"/>
    </source>
</evidence>
<organism evidence="2 3">
    <name type="scientific">Branchiostoma belcheri</name>
    <name type="common">Amphioxus</name>
    <dbReference type="NCBI Taxonomy" id="7741"/>
    <lineage>
        <taxon>Eukaryota</taxon>
        <taxon>Metazoa</taxon>
        <taxon>Chordata</taxon>
        <taxon>Cephalochordata</taxon>
        <taxon>Leptocardii</taxon>
        <taxon>Amphioxiformes</taxon>
        <taxon>Branchiostomatidae</taxon>
        <taxon>Branchiostoma</taxon>
    </lineage>
</organism>
<dbReference type="PANTHER" id="PTHR43464:SF23">
    <property type="entry name" value="JUVENILE HORMONE ACID O-METHYLTRANSFERASE"/>
    <property type="match status" value="1"/>
</dbReference>
<dbReference type="GO" id="GO:0010420">
    <property type="term" value="F:polyprenyldihydroxybenzoate methyltransferase activity"/>
    <property type="evidence" value="ECO:0007669"/>
    <property type="project" value="TreeGrafter"/>
</dbReference>
<protein>
    <submittedName>
        <fullName evidence="3">Juvenile hormone acid O-methyltransferase-like</fullName>
    </submittedName>
</protein>
<dbReference type="SUPFAM" id="SSF53335">
    <property type="entry name" value="S-adenosyl-L-methionine-dependent methyltransferases"/>
    <property type="match status" value="1"/>
</dbReference>
<dbReference type="PANTHER" id="PTHR43464">
    <property type="entry name" value="METHYLTRANSFERASE"/>
    <property type="match status" value="1"/>
</dbReference>
<dbReference type="InterPro" id="IPR029063">
    <property type="entry name" value="SAM-dependent_MTases_sf"/>
</dbReference>
<name>A0A6P4YHD7_BRABE</name>
<dbReference type="CDD" id="cd02440">
    <property type="entry name" value="AdoMet_MTases"/>
    <property type="match status" value="1"/>
</dbReference>
<dbReference type="Proteomes" id="UP000515135">
    <property type="component" value="Unplaced"/>
</dbReference>
<evidence type="ECO:0000313" key="3">
    <source>
        <dbReference type="RefSeq" id="XP_019628710.1"/>
    </source>
</evidence>
<dbReference type="KEGG" id="bbel:109473276"/>
<sequence>MDSTKPEFYSQNSSLQHDLGVELLQQYMRWEEGDTVLDAGCGTGEICKYISQQPGVASVWGLDVSPDFVRYASQHNSSPNVLYDVSDISDASTIKPELQGTFSKVVSLQVLHWVQDKAAALKVLHSCLKPRGEILLWFCTDVSKICQISPGLASHPKWKNYLKDFQPNLFPWPSSDIVKERHSSHLLEECGFEVLSCHLKKLQYSFTCQEQWKKSMSALLRHLCYIPEDKHEEFLNDAEKMARDVRLLSGDFKITDGF</sequence>
<gene>
    <name evidence="3" type="primary">LOC109473276</name>
</gene>
<dbReference type="OrthoDB" id="66144at2759"/>
<dbReference type="AlphaFoldDB" id="A0A6P4YHD7"/>
<dbReference type="InterPro" id="IPR041698">
    <property type="entry name" value="Methyltransf_25"/>
</dbReference>
<proteinExistence type="predicted"/>
<dbReference type="Gene3D" id="3.40.50.150">
    <property type="entry name" value="Vaccinia Virus protein VP39"/>
    <property type="match status" value="1"/>
</dbReference>
<dbReference type="RefSeq" id="XP_019628710.1">
    <property type="nucleotide sequence ID" value="XM_019773151.1"/>
</dbReference>
<keyword evidence="2" id="KW-1185">Reference proteome</keyword>
<accession>A0A6P4YHD7</accession>
<dbReference type="GeneID" id="109473276"/>